<reference evidence="3" key="1">
    <citation type="submission" date="2017-07" db="EMBL/GenBank/DDBJ databases">
        <title>Taro Niue Genome Assembly and Annotation.</title>
        <authorList>
            <person name="Atibalentja N."/>
            <person name="Keating K."/>
            <person name="Fields C.J."/>
        </authorList>
    </citation>
    <scope>NUCLEOTIDE SEQUENCE</scope>
    <source>
        <strain evidence="3">Niue_2</strain>
        <tissue evidence="3">Leaf</tissue>
    </source>
</reference>
<dbReference type="Proteomes" id="UP000652761">
    <property type="component" value="Unassembled WGS sequence"/>
</dbReference>
<feature type="transmembrane region" description="Helical" evidence="1">
    <location>
        <begin position="157"/>
        <end position="179"/>
    </location>
</feature>
<keyword evidence="1" id="KW-1133">Transmembrane helix</keyword>
<comment type="caution">
    <text evidence="3">The sequence shown here is derived from an EMBL/GenBank/DDBJ whole genome shotgun (WGS) entry which is preliminary data.</text>
</comment>
<evidence type="ECO:0000313" key="3">
    <source>
        <dbReference type="EMBL" id="MQM15351.1"/>
    </source>
</evidence>
<evidence type="ECO:0000256" key="1">
    <source>
        <dbReference type="SAM" id="Phobius"/>
    </source>
</evidence>
<proteinExistence type="predicted"/>
<feature type="transmembrane region" description="Helical" evidence="1">
    <location>
        <begin position="114"/>
        <end position="137"/>
    </location>
</feature>
<name>A0A843X6C7_COLES</name>
<feature type="signal peptide" evidence="2">
    <location>
        <begin position="1"/>
        <end position="17"/>
    </location>
</feature>
<feature type="chain" id="PRO_5032652996" evidence="2">
    <location>
        <begin position="18"/>
        <end position="255"/>
    </location>
</feature>
<dbReference type="EMBL" id="NMUH01006478">
    <property type="protein sequence ID" value="MQM15351.1"/>
    <property type="molecule type" value="Genomic_DNA"/>
</dbReference>
<organism evidence="3 4">
    <name type="scientific">Colocasia esculenta</name>
    <name type="common">Wild taro</name>
    <name type="synonym">Arum esculentum</name>
    <dbReference type="NCBI Taxonomy" id="4460"/>
    <lineage>
        <taxon>Eukaryota</taxon>
        <taxon>Viridiplantae</taxon>
        <taxon>Streptophyta</taxon>
        <taxon>Embryophyta</taxon>
        <taxon>Tracheophyta</taxon>
        <taxon>Spermatophyta</taxon>
        <taxon>Magnoliopsida</taxon>
        <taxon>Liliopsida</taxon>
        <taxon>Araceae</taxon>
        <taxon>Aroideae</taxon>
        <taxon>Colocasieae</taxon>
        <taxon>Colocasia</taxon>
    </lineage>
</organism>
<keyword evidence="4" id="KW-1185">Reference proteome</keyword>
<keyword evidence="1" id="KW-0812">Transmembrane</keyword>
<keyword evidence="1" id="KW-0472">Membrane</keyword>
<sequence length="255" mass="29083">MAVIAWLCLVSVGVVGPASYGPVLLVVSASVFSQFRGPVLGCQSVVAPAYVVSRPRGVFEIRSGSTCGPSTLWRSEVVVFEVRHRSHLVVPWSRQVCRGLLPLCARLRLFRVRFCCCGAASGFEVCYWFGWCVLLGFPRTVPWWFWWRFSQDRLAFLLLAIVFSLMVHVGWSFGLCVLVKVPPRIALCRLWQRFFPGVLCARFRPPLCCPCGTKCVVWLSCILVRFYQDDSWRFWWRFSPKLPCVCFGHRCSLSP</sequence>
<protein>
    <submittedName>
        <fullName evidence="3">Uncharacterized protein</fullName>
    </submittedName>
</protein>
<evidence type="ECO:0000313" key="4">
    <source>
        <dbReference type="Proteomes" id="UP000652761"/>
    </source>
</evidence>
<keyword evidence="2" id="KW-0732">Signal</keyword>
<accession>A0A843X6C7</accession>
<dbReference type="AlphaFoldDB" id="A0A843X6C7"/>
<gene>
    <name evidence="3" type="ORF">Taro_048297</name>
</gene>
<evidence type="ECO:0000256" key="2">
    <source>
        <dbReference type="SAM" id="SignalP"/>
    </source>
</evidence>